<proteinExistence type="predicted"/>
<feature type="domain" description="Sporulation protein YpeB N-terminal" evidence="4">
    <location>
        <begin position="33"/>
        <end position="167"/>
    </location>
</feature>
<sequence>MVVARLLKIAFALFLTVALAGTAYWGYQEHQDKNSILIKAENNYQRAFHDLNNNLSNLEDELGKALAMNSRDLLAPCMANIWRLAYSAQSNLGQLPLTLTPFHKTDQFLAKIADFTYDIGMRDLANEPLTDKEWKRLKNLHAQAQDVQRELKNLQSKIIDQNLRWMDVELAVASENIEQSKEILDGIETLNKHVEGYIETEWGAEESKYTELQSQKAKKIPGKEITKEEAVKKAKTFLGLKGDLNAKVEEAGGEEFETFKVRFDHPERDSSVSVDVSKKGGHVLWFLDSRNINKTEIGLYDAQQKALEFLKERDITSMVAVEADQYDNVGVFDFVRVVDEVRIYPDLIRVKVALDNGDIIGYEAQGYVLNHNAALNIPEPKITLEEAKKNVNGNLNVMEEHLSVVELDAGKYQLCYELLGTIGNETYRLFINAENGREEKVEKMKQAEPIV</sequence>
<keyword evidence="1" id="KW-0175">Coiled coil</keyword>
<dbReference type="AlphaFoldDB" id="A0A8X8LAA0"/>
<gene>
    <name evidence="5" type="primary">ypeB</name>
    <name evidence="5" type="ORF">HUR95_09440</name>
</gene>
<evidence type="ECO:0000313" key="6">
    <source>
        <dbReference type="Proteomes" id="UP000825179"/>
    </source>
</evidence>
<dbReference type="Proteomes" id="UP000825179">
    <property type="component" value="Chromosome"/>
</dbReference>
<dbReference type="InterPro" id="IPR048402">
    <property type="entry name" value="YpeB_N"/>
</dbReference>
<dbReference type="EMBL" id="CP082237">
    <property type="protein sequence ID" value="QZT32620.1"/>
    <property type="molecule type" value="Genomic_DNA"/>
</dbReference>
<accession>A0A8X8LAA0</accession>
<name>A0A8X8LAA0_CALTT</name>
<protein>
    <submittedName>
        <fullName evidence="5">Germination protein YpeB</fullName>
    </submittedName>
</protein>
<feature type="coiled-coil region" evidence="1">
    <location>
        <begin position="137"/>
        <end position="164"/>
    </location>
</feature>
<feature type="coiled-coil region" evidence="1">
    <location>
        <begin position="41"/>
        <end position="68"/>
    </location>
</feature>
<dbReference type="RefSeq" id="WP_222822493.1">
    <property type="nucleotide sequence ID" value="NZ_CP082237.1"/>
</dbReference>
<dbReference type="InterPro" id="IPR014239">
    <property type="entry name" value="YpeB_PepSY1-2"/>
</dbReference>
<dbReference type="KEGG" id="cthu:HUR95_09440"/>
<feature type="domain" description="PepSY" evidence="2">
    <location>
        <begin position="381"/>
        <end position="442"/>
    </location>
</feature>
<dbReference type="GO" id="GO:0009847">
    <property type="term" value="P:spore germination"/>
    <property type="evidence" value="ECO:0007669"/>
    <property type="project" value="InterPro"/>
</dbReference>
<evidence type="ECO:0000256" key="1">
    <source>
        <dbReference type="SAM" id="Coils"/>
    </source>
</evidence>
<evidence type="ECO:0000313" key="5">
    <source>
        <dbReference type="EMBL" id="QZT32620.1"/>
    </source>
</evidence>
<dbReference type="Pfam" id="PF20769">
    <property type="entry name" value="YPEB_N"/>
    <property type="match status" value="1"/>
</dbReference>
<dbReference type="Pfam" id="PF14620">
    <property type="entry name" value="YPEB_PepSY1-2"/>
    <property type="match status" value="1"/>
</dbReference>
<evidence type="ECO:0000259" key="3">
    <source>
        <dbReference type="Pfam" id="PF14620"/>
    </source>
</evidence>
<dbReference type="NCBIfam" id="TIGR02889">
    <property type="entry name" value="spore_YpeB"/>
    <property type="match status" value="1"/>
</dbReference>
<dbReference type="Pfam" id="PF03413">
    <property type="entry name" value="PepSY"/>
    <property type="match status" value="1"/>
</dbReference>
<feature type="domain" description="Sporulation protein YpeB PepSY1 and PepSY2" evidence="3">
    <location>
        <begin position="185"/>
        <end position="372"/>
    </location>
</feature>
<keyword evidence="6" id="KW-1185">Reference proteome</keyword>
<dbReference type="InterPro" id="IPR025711">
    <property type="entry name" value="PepSY"/>
</dbReference>
<evidence type="ECO:0000259" key="4">
    <source>
        <dbReference type="Pfam" id="PF20769"/>
    </source>
</evidence>
<reference evidence="5 6" key="1">
    <citation type="journal article" date="2020" name="Extremophiles">
        <title>Genomic analysis of Caldalkalibacillus thermarum TA2.A1 reveals aerobic alkaliphilic metabolism and evolutionary hallmarks linking alkaliphilic bacteria and plant life.</title>
        <authorList>
            <person name="de Jong S.I."/>
            <person name="van den Broek M.A."/>
            <person name="Merkel A.Y."/>
            <person name="de la Torre Cortes P."/>
            <person name="Kalamorz F."/>
            <person name="Cook G.M."/>
            <person name="van Loosdrecht M.C.M."/>
            <person name="McMillan D.G.G."/>
        </authorList>
    </citation>
    <scope>NUCLEOTIDE SEQUENCE [LARGE SCALE GENOMIC DNA]</scope>
    <source>
        <strain evidence="5 6">TA2.A1</strain>
    </source>
</reference>
<organism evidence="5 6">
    <name type="scientific">Caldalkalibacillus thermarum (strain TA2.A1)</name>
    <dbReference type="NCBI Taxonomy" id="986075"/>
    <lineage>
        <taxon>Bacteria</taxon>
        <taxon>Bacillati</taxon>
        <taxon>Bacillota</taxon>
        <taxon>Bacilli</taxon>
        <taxon>Bacillales</taxon>
        <taxon>Bacillaceae</taxon>
        <taxon>Caldalkalibacillus</taxon>
    </lineage>
</organism>
<evidence type="ECO:0000259" key="2">
    <source>
        <dbReference type="Pfam" id="PF03413"/>
    </source>
</evidence>